<dbReference type="Proteomes" id="UP000245535">
    <property type="component" value="Unassembled WGS sequence"/>
</dbReference>
<organism evidence="1 2">
    <name type="scientific">Sediminitomix flava</name>
    <dbReference type="NCBI Taxonomy" id="379075"/>
    <lineage>
        <taxon>Bacteria</taxon>
        <taxon>Pseudomonadati</taxon>
        <taxon>Bacteroidota</taxon>
        <taxon>Cytophagia</taxon>
        <taxon>Cytophagales</taxon>
        <taxon>Flammeovirgaceae</taxon>
        <taxon>Sediminitomix</taxon>
    </lineage>
</organism>
<reference evidence="1 2" key="1">
    <citation type="submission" date="2018-03" db="EMBL/GenBank/DDBJ databases">
        <title>Genomic Encyclopedia of Archaeal and Bacterial Type Strains, Phase II (KMG-II): from individual species to whole genera.</title>
        <authorList>
            <person name="Goeker M."/>
        </authorList>
    </citation>
    <scope>NUCLEOTIDE SEQUENCE [LARGE SCALE GENOMIC DNA]</scope>
    <source>
        <strain evidence="1 2">DSM 28229</strain>
    </source>
</reference>
<sequence>MASQESYISFQISSGGFNGRELYYYKITPTYTEVKIKLTPYSSREPIEKCFTGPYTSDAFRYLEDKIKKCFEVNPDDIFSGKMPFDPSVASTIDIQLFNTQKFILGKWLPWMSHVIHQLKGLDCKVHMDYQYILEHVEAIKRQALLQIPSFHFTLEDEKQRASAVRVNGFLVWSMDEQTPPNDLLLLKSDDYYIEVFRRLEGEPLKITAKETFSKVLLKNNELSLEK</sequence>
<evidence type="ECO:0000313" key="1">
    <source>
        <dbReference type="EMBL" id="PWJ34155.1"/>
    </source>
</evidence>
<name>A0A315YW72_SEDFL</name>
<dbReference type="RefSeq" id="WP_109622975.1">
    <property type="nucleotide sequence ID" value="NZ_QGDO01000011.1"/>
</dbReference>
<dbReference type="EMBL" id="QGDO01000011">
    <property type="protein sequence ID" value="PWJ34155.1"/>
    <property type="molecule type" value="Genomic_DNA"/>
</dbReference>
<accession>A0A315YW72</accession>
<gene>
    <name evidence="1" type="ORF">BC781_11165</name>
</gene>
<proteinExistence type="predicted"/>
<keyword evidence="2" id="KW-1185">Reference proteome</keyword>
<evidence type="ECO:0000313" key="2">
    <source>
        <dbReference type="Proteomes" id="UP000245535"/>
    </source>
</evidence>
<dbReference type="AlphaFoldDB" id="A0A315YW72"/>
<protein>
    <submittedName>
        <fullName evidence="1">Uncharacterized protein</fullName>
    </submittedName>
</protein>
<comment type="caution">
    <text evidence="1">The sequence shown here is derived from an EMBL/GenBank/DDBJ whole genome shotgun (WGS) entry which is preliminary data.</text>
</comment>